<evidence type="ECO:0000313" key="1">
    <source>
        <dbReference type="EMBL" id="KKL16315.1"/>
    </source>
</evidence>
<dbReference type="EMBL" id="LAZR01039713">
    <property type="protein sequence ID" value="KKL16315.1"/>
    <property type="molecule type" value="Genomic_DNA"/>
</dbReference>
<organism evidence="1">
    <name type="scientific">marine sediment metagenome</name>
    <dbReference type="NCBI Taxonomy" id="412755"/>
    <lineage>
        <taxon>unclassified sequences</taxon>
        <taxon>metagenomes</taxon>
        <taxon>ecological metagenomes</taxon>
    </lineage>
</organism>
<proteinExistence type="predicted"/>
<sequence>MIGCEGEGGMMGMMSKMMEGDKPEMMMEMMPQCLKMMLPNIPKEKRIDFVLKMVTTLIEQGCVGMSEGEKKDFVAKVVENVKA</sequence>
<protein>
    <submittedName>
        <fullName evidence="1">Uncharacterized protein</fullName>
    </submittedName>
</protein>
<gene>
    <name evidence="1" type="ORF">LCGC14_2496820</name>
</gene>
<reference evidence="1" key="1">
    <citation type="journal article" date="2015" name="Nature">
        <title>Complex archaea that bridge the gap between prokaryotes and eukaryotes.</title>
        <authorList>
            <person name="Spang A."/>
            <person name="Saw J.H."/>
            <person name="Jorgensen S.L."/>
            <person name="Zaremba-Niedzwiedzka K."/>
            <person name="Martijn J."/>
            <person name="Lind A.E."/>
            <person name="van Eijk R."/>
            <person name="Schleper C."/>
            <person name="Guy L."/>
            <person name="Ettema T.J."/>
        </authorList>
    </citation>
    <scope>NUCLEOTIDE SEQUENCE</scope>
</reference>
<comment type="caution">
    <text evidence="1">The sequence shown here is derived from an EMBL/GenBank/DDBJ whole genome shotgun (WGS) entry which is preliminary data.</text>
</comment>
<accession>A0A0F9B3X0</accession>
<name>A0A0F9B3X0_9ZZZZ</name>
<dbReference type="AlphaFoldDB" id="A0A0F9B3X0"/>